<dbReference type="HOGENOM" id="CLU_2357601_0_0_6"/>
<evidence type="ECO:0000313" key="2">
    <source>
        <dbReference type="Proteomes" id="UP000019089"/>
    </source>
</evidence>
<reference evidence="1 2" key="1">
    <citation type="submission" date="2013-12" db="EMBL/GenBank/DDBJ databases">
        <title>Interactions Between Genome Architecture and Virulence Genes in Pseudomonas syringae, strain CC1557 as a model.</title>
        <authorList>
            <person name="Baltrus D."/>
            <person name="Hockett K."/>
            <person name="Karlsrud E."/>
            <person name="Dougherty K."/>
            <person name="Nishimura M."/>
        </authorList>
    </citation>
    <scope>NUCLEOTIDE SEQUENCE [LARGE SCALE GENOMIC DNA]</scope>
    <source>
        <strain evidence="1 2">CC1557</strain>
    </source>
</reference>
<dbReference type="AlphaFoldDB" id="W0MZ18"/>
<evidence type="ECO:0000313" key="1">
    <source>
        <dbReference type="EMBL" id="AHG43687.1"/>
    </source>
</evidence>
<proteinExistence type="predicted"/>
<dbReference type="STRING" id="1357279.N018_24090"/>
<protein>
    <submittedName>
        <fullName evidence="1">Uncharacterized protein</fullName>
    </submittedName>
</protein>
<dbReference type="EMBL" id="CP007014">
    <property type="protein sequence ID" value="AHG43687.1"/>
    <property type="molecule type" value="Genomic_DNA"/>
</dbReference>
<organism evidence="1 2">
    <name type="scientific">Pseudomonas syringae CC1557</name>
    <dbReference type="NCBI Taxonomy" id="1357279"/>
    <lineage>
        <taxon>Bacteria</taxon>
        <taxon>Pseudomonadati</taxon>
        <taxon>Pseudomonadota</taxon>
        <taxon>Gammaproteobacteria</taxon>
        <taxon>Pseudomonadales</taxon>
        <taxon>Pseudomonadaceae</taxon>
        <taxon>Pseudomonas</taxon>
        <taxon>Pseudomonas syringae</taxon>
    </lineage>
</organism>
<dbReference type="KEGG" id="psyr:N018_24090"/>
<sequence>MTGEFEIQRQVVAEAYMQALSAVLAFDTRISNDYKCAMLYDNIRLLKNYNHKNNSKSDKLMRNPLIRACEKSYSSRKLAYRHEKQRNTPIYCCQKIEI</sequence>
<gene>
    <name evidence="1" type="ORF">N018_24090</name>
</gene>
<dbReference type="Proteomes" id="UP000019089">
    <property type="component" value="Chromosome"/>
</dbReference>
<name>W0MZ18_PSESX</name>
<accession>W0MZ18</accession>